<accession>A0A3N4PU65</accession>
<organism evidence="1 2">
    <name type="scientific">Chitinophaga lutea</name>
    <dbReference type="NCBI Taxonomy" id="2488634"/>
    <lineage>
        <taxon>Bacteria</taxon>
        <taxon>Pseudomonadati</taxon>
        <taxon>Bacteroidota</taxon>
        <taxon>Chitinophagia</taxon>
        <taxon>Chitinophagales</taxon>
        <taxon>Chitinophagaceae</taxon>
        <taxon>Chitinophaga</taxon>
    </lineage>
</organism>
<gene>
    <name evidence="1" type="ORF">EGT74_02075</name>
</gene>
<keyword evidence="2" id="KW-1185">Reference proteome</keyword>
<dbReference type="Pfam" id="PF09844">
    <property type="entry name" value="DUF2071"/>
    <property type="match status" value="1"/>
</dbReference>
<name>A0A3N4PU65_9BACT</name>
<dbReference type="OrthoDB" id="1421826at2"/>
<proteinExistence type="predicted"/>
<reference evidence="1 2" key="1">
    <citation type="submission" date="2018-11" db="EMBL/GenBank/DDBJ databases">
        <title>Chitinophaga lutea sp.nov., isolate from arsenic contaminated soil.</title>
        <authorList>
            <person name="Zong Y."/>
        </authorList>
    </citation>
    <scope>NUCLEOTIDE SEQUENCE [LARGE SCALE GENOMIC DNA]</scope>
    <source>
        <strain evidence="1 2">ZY74</strain>
    </source>
</reference>
<dbReference type="RefSeq" id="WP_123844873.1">
    <property type="nucleotide sequence ID" value="NZ_RPDH01000001.1"/>
</dbReference>
<sequence length="241" mass="27981">MPSKFLTADWRNLLMANFETDPSLLKPYVPRGTELDDWNGRHYVSLVGFLFANTRVKGIAVPFHKTFEEVNLRFYVRYKHPEGWRRGVVFVRELVPLPMITFVANTLYGEKYATCNMRHSWEPQPAARLKVRYEWESGRGWNHLEAIADKTPVTIAEGTKEHFITEHYWGYTQLDAHRTSEYQVTHPSWRVHPVHDFSYQCDTAGIYGEQFVSTLDQSPASVFLAEGSGIAVMKGMKIRHR</sequence>
<protein>
    <submittedName>
        <fullName evidence="1">DUF2071 domain-containing protein</fullName>
    </submittedName>
</protein>
<dbReference type="Proteomes" id="UP000278351">
    <property type="component" value="Unassembled WGS sequence"/>
</dbReference>
<comment type="caution">
    <text evidence="1">The sequence shown here is derived from an EMBL/GenBank/DDBJ whole genome shotgun (WGS) entry which is preliminary data.</text>
</comment>
<dbReference type="InterPro" id="IPR023375">
    <property type="entry name" value="ADC_dom_sf"/>
</dbReference>
<evidence type="ECO:0000313" key="2">
    <source>
        <dbReference type="Proteomes" id="UP000278351"/>
    </source>
</evidence>
<dbReference type="InterPro" id="IPR018644">
    <property type="entry name" value="DUF2071"/>
</dbReference>
<dbReference type="PANTHER" id="PTHR39186:SF1">
    <property type="entry name" value="DUF2071 DOMAIN-CONTAINING PROTEIN"/>
    <property type="match status" value="1"/>
</dbReference>
<dbReference type="PANTHER" id="PTHR39186">
    <property type="entry name" value="DUF2071 FAMILY PROTEIN"/>
    <property type="match status" value="1"/>
</dbReference>
<dbReference type="SUPFAM" id="SSF160104">
    <property type="entry name" value="Acetoacetate decarboxylase-like"/>
    <property type="match status" value="1"/>
</dbReference>
<dbReference type="EMBL" id="RPDH01000001">
    <property type="protein sequence ID" value="RPE12363.1"/>
    <property type="molecule type" value="Genomic_DNA"/>
</dbReference>
<dbReference type="AlphaFoldDB" id="A0A3N4PU65"/>
<evidence type="ECO:0000313" key="1">
    <source>
        <dbReference type="EMBL" id="RPE12363.1"/>
    </source>
</evidence>